<keyword evidence="4" id="KW-1185">Reference proteome</keyword>
<reference evidence="3 4" key="1">
    <citation type="submission" date="2017-04" db="EMBL/GenBank/DDBJ databases">
        <authorList>
            <person name="Afonso C.L."/>
            <person name="Miller P.J."/>
            <person name="Scott M.A."/>
            <person name="Spackman E."/>
            <person name="Goraichik I."/>
            <person name="Dimitrov K.M."/>
            <person name="Suarez D.L."/>
            <person name="Swayne D.E."/>
        </authorList>
    </citation>
    <scope>NUCLEOTIDE SEQUENCE [LARGE SCALE GENOMIC DNA]</scope>
    <source>
        <strain evidence="3 4">USBA 355</strain>
    </source>
</reference>
<feature type="chain" id="PRO_5012712263" evidence="1">
    <location>
        <begin position="28"/>
        <end position="148"/>
    </location>
</feature>
<protein>
    <submittedName>
        <fullName evidence="3">Nuclease homologue</fullName>
    </submittedName>
</protein>
<feature type="signal peptide" evidence="1">
    <location>
        <begin position="1"/>
        <end position="27"/>
    </location>
</feature>
<dbReference type="SUPFAM" id="SSF50199">
    <property type="entry name" value="Staphylococcal nuclease"/>
    <property type="match status" value="1"/>
</dbReference>
<gene>
    <name evidence="3" type="ORF">SAMN05428998_13712</name>
</gene>
<accession>A0A1Y6CT73</accession>
<dbReference type="RefSeq" id="WP_085126034.1">
    <property type="nucleotide sequence ID" value="NZ_FWZX01000037.1"/>
</dbReference>
<dbReference type="SMART" id="SM00318">
    <property type="entry name" value="SNc"/>
    <property type="match status" value="1"/>
</dbReference>
<proteinExistence type="predicted"/>
<dbReference type="AlphaFoldDB" id="A0A1Y6CT73"/>
<evidence type="ECO:0000256" key="1">
    <source>
        <dbReference type="SAM" id="SignalP"/>
    </source>
</evidence>
<sequence>MVERFAVRAGQIALAALLWGAAAGAGASETILGPVAADVVSVYDGDTLTVRAHVWLGTTVETAVRLRGVDAPEIRGKCESERAAAIRARDTLRDLVGSVVELRRIEADKYGGRVDADVFTDGKNVAADLVAAGLARPYDGGHRVGWCP</sequence>
<evidence type="ECO:0000259" key="2">
    <source>
        <dbReference type="SMART" id="SM00318"/>
    </source>
</evidence>
<dbReference type="InterPro" id="IPR016071">
    <property type="entry name" value="Staphylococal_nuclease_OB-fold"/>
</dbReference>
<dbReference type="InterPro" id="IPR035437">
    <property type="entry name" value="SNase_OB-fold_sf"/>
</dbReference>
<dbReference type="EMBL" id="FWZX01000037">
    <property type="protein sequence ID" value="SMF77521.1"/>
    <property type="molecule type" value="Genomic_DNA"/>
</dbReference>
<dbReference type="Proteomes" id="UP000192917">
    <property type="component" value="Unassembled WGS sequence"/>
</dbReference>
<dbReference type="STRING" id="560819.SAMN05428998_13712"/>
<organism evidence="3 4">
    <name type="scientific">Tistlia consotensis USBA 355</name>
    <dbReference type="NCBI Taxonomy" id="560819"/>
    <lineage>
        <taxon>Bacteria</taxon>
        <taxon>Pseudomonadati</taxon>
        <taxon>Pseudomonadota</taxon>
        <taxon>Alphaproteobacteria</taxon>
        <taxon>Rhodospirillales</taxon>
        <taxon>Rhodovibrionaceae</taxon>
        <taxon>Tistlia</taxon>
    </lineage>
</organism>
<evidence type="ECO:0000313" key="3">
    <source>
        <dbReference type="EMBL" id="SMF77521.1"/>
    </source>
</evidence>
<keyword evidence="1" id="KW-0732">Signal</keyword>
<evidence type="ECO:0000313" key="4">
    <source>
        <dbReference type="Proteomes" id="UP000192917"/>
    </source>
</evidence>
<feature type="domain" description="TNase-like" evidence="2">
    <location>
        <begin position="33"/>
        <end position="148"/>
    </location>
</feature>
<dbReference type="Pfam" id="PF00565">
    <property type="entry name" value="SNase"/>
    <property type="match status" value="1"/>
</dbReference>
<name>A0A1Y6CT73_9PROT</name>
<dbReference type="Gene3D" id="2.40.50.90">
    <property type="match status" value="1"/>
</dbReference>